<dbReference type="Proteomes" id="UP000253919">
    <property type="component" value="Unassembled WGS sequence"/>
</dbReference>
<dbReference type="OrthoDB" id="1109395at2"/>
<dbReference type="InterPro" id="IPR000700">
    <property type="entry name" value="PAS-assoc_C"/>
</dbReference>
<dbReference type="RefSeq" id="WP_115373375.1">
    <property type="nucleotide sequence ID" value="NZ_QASA01000001.1"/>
</dbReference>
<organism evidence="3 4">
    <name type="scientific">Adhaeribacter pallidiroseus</name>
    <dbReference type="NCBI Taxonomy" id="2072847"/>
    <lineage>
        <taxon>Bacteria</taxon>
        <taxon>Pseudomonadati</taxon>
        <taxon>Bacteroidota</taxon>
        <taxon>Cytophagia</taxon>
        <taxon>Cytophagales</taxon>
        <taxon>Hymenobacteraceae</taxon>
        <taxon>Adhaeribacter</taxon>
    </lineage>
</organism>
<protein>
    <recommendedName>
        <fullName evidence="5">PAS domain S-box protein</fullName>
    </recommendedName>
</protein>
<sequence length="443" mass="50287">MPTKENQITQLNDIVALAEQVLTIAAAVTAPKSILFICLPNGTILAQNENASFLSAPDKNFRESTNVLKLITDSTPALTDVWNTLPAFLPVNGFLRVKINTAPASSYTYQVSSLFLEGQEFKILRLNLAAPNSEKQTYQLDKSIAAAPSPEKADKELKISDAEEKYVALFENIQDAVLLLKNKLIVACNQAAAALFNSAKKELINAPLWKFLPTQYTGVFSGEHQTRQTKAYAIIEKELVPGQTEKIDWKILQPDGSEMDLEITVLVTFLNNQSYRQIIIRNVTATKQAVASPDREVIWHESVKHFRDFLGRIEMAYISLDVEGTITYVNNYFLEYTNYNREEVIGLNFFDAFVPEPEREERRQNFFEMIRSKIITSYNERDIETKSGMVKTLRWQRMFDFDPDGRVIGVTHLGRDVTDKKIAMEALKDNKSRLQDILIMPTI</sequence>
<reference evidence="3 4" key="1">
    <citation type="submission" date="2018-04" db="EMBL/GenBank/DDBJ databases">
        <title>Adhaeribacter sp. HMF7616 genome sequencing and assembly.</title>
        <authorList>
            <person name="Kang H."/>
            <person name="Kang J."/>
            <person name="Cha I."/>
            <person name="Kim H."/>
            <person name="Joh K."/>
        </authorList>
    </citation>
    <scope>NUCLEOTIDE SEQUENCE [LARGE SCALE GENOMIC DNA]</scope>
    <source>
        <strain evidence="3 4">HMF7616</strain>
    </source>
</reference>
<dbReference type="CDD" id="cd00130">
    <property type="entry name" value="PAS"/>
    <property type="match status" value="2"/>
</dbReference>
<dbReference type="NCBIfam" id="TIGR00229">
    <property type="entry name" value="sensory_box"/>
    <property type="match status" value="2"/>
</dbReference>
<gene>
    <name evidence="3" type="ORF">AHMF7616_02792</name>
</gene>
<proteinExistence type="predicted"/>
<dbReference type="InterPro" id="IPR000014">
    <property type="entry name" value="PAS"/>
</dbReference>
<name>A0A369QGZ9_9BACT</name>
<evidence type="ECO:0000259" key="1">
    <source>
        <dbReference type="PROSITE" id="PS50112"/>
    </source>
</evidence>
<dbReference type="AlphaFoldDB" id="A0A369QGZ9"/>
<dbReference type="Pfam" id="PF13426">
    <property type="entry name" value="PAS_9"/>
    <property type="match status" value="2"/>
</dbReference>
<dbReference type="PROSITE" id="PS50113">
    <property type="entry name" value="PAC"/>
    <property type="match status" value="1"/>
</dbReference>
<dbReference type="SMART" id="SM00091">
    <property type="entry name" value="PAS"/>
    <property type="match status" value="2"/>
</dbReference>
<dbReference type="InterPro" id="IPR035965">
    <property type="entry name" value="PAS-like_dom_sf"/>
</dbReference>
<evidence type="ECO:0008006" key="5">
    <source>
        <dbReference type="Google" id="ProtNLM"/>
    </source>
</evidence>
<evidence type="ECO:0000313" key="4">
    <source>
        <dbReference type="Proteomes" id="UP000253919"/>
    </source>
</evidence>
<feature type="domain" description="PAS" evidence="1">
    <location>
        <begin position="302"/>
        <end position="373"/>
    </location>
</feature>
<dbReference type="PROSITE" id="PS50112">
    <property type="entry name" value="PAS"/>
    <property type="match status" value="1"/>
</dbReference>
<dbReference type="Gene3D" id="3.30.450.20">
    <property type="entry name" value="PAS domain"/>
    <property type="match status" value="2"/>
</dbReference>
<evidence type="ECO:0000313" key="3">
    <source>
        <dbReference type="EMBL" id="RDC64181.1"/>
    </source>
</evidence>
<comment type="caution">
    <text evidence="3">The sequence shown here is derived from an EMBL/GenBank/DDBJ whole genome shotgun (WGS) entry which is preliminary data.</text>
</comment>
<accession>A0A369QGZ9</accession>
<feature type="domain" description="PAC" evidence="2">
    <location>
        <begin position="377"/>
        <end position="429"/>
    </location>
</feature>
<keyword evidence="4" id="KW-1185">Reference proteome</keyword>
<dbReference type="EMBL" id="QASA01000001">
    <property type="protein sequence ID" value="RDC64181.1"/>
    <property type="molecule type" value="Genomic_DNA"/>
</dbReference>
<evidence type="ECO:0000259" key="2">
    <source>
        <dbReference type="PROSITE" id="PS50113"/>
    </source>
</evidence>
<dbReference type="SUPFAM" id="SSF55785">
    <property type="entry name" value="PYP-like sensor domain (PAS domain)"/>
    <property type="match status" value="2"/>
</dbReference>